<dbReference type="GeneID" id="105423543"/>
<evidence type="ECO:0000313" key="2">
    <source>
        <dbReference type="Proteomes" id="UP000504615"/>
    </source>
</evidence>
<feature type="region of interest" description="Disordered" evidence="1">
    <location>
        <begin position="98"/>
        <end position="129"/>
    </location>
</feature>
<dbReference type="KEGG" id="pbar:105423543"/>
<proteinExistence type="predicted"/>
<dbReference type="OrthoDB" id="7593692at2759"/>
<accession>A0A6I9VX54</accession>
<name>A0A6I9VX54_9HYME</name>
<dbReference type="RefSeq" id="XP_011631618.1">
    <property type="nucleotide sequence ID" value="XM_011633316.2"/>
</dbReference>
<dbReference type="AlphaFoldDB" id="A0A6I9VX54"/>
<dbReference type="Proteomes" id="UP000504615">
    <property type="component" value="Unplaced"/>
</dbReference>
<sequence>MARHEKARERITAGDSIFDERTAATTVWAAMKAKTKLGMDLKKKKRKILPTAKRGGLLPTFPILGVLSSLIGSAASVAKAMNAGKAARRQLEELQRHTRTMKGHGLHLAPYKRGSGVIKERKKNHGRKH</sequence>
<protein>
    <submittedName>
        <fullName evidence="3">Uncharacterized protein LOC105423543</fullName>
    </submittedName>
</protein>
<reference evidence="3" key="1">
    <citation type="submission" date="2025-08" db="UniProtKB">
        <authorList>
            <consortium name="RefSeq"/>
        </authorList>
    </citation>
    <scope>IDENTIFICATION</scope>
</reference>
<feature type="compositionally biased region" description="Basic residues" evidence="1">
    <location>
        <begin position="120"/>
        <end position="129"/>
    </location>
</feature>
<evidence type="ECO:0000256" key="1">
    <source>
        <dbReference type="SAM" id="MobiDB-lite"/>
    </source>
</evidence>
<evidence type="ECO:0000313" key="3">
    <source>
        <dbReference type="RefSeq" id="XP_011631618.1"/>
    </source>
</evidence>
<organism evidence="2 3">
    <name type="scientific">Pogonomyrmex barbatus</name>
    <name type="common">red harvester ant</name>
    <dbReference type="NCBI Taxonomy" id="144034"/>
    <lineage>
        <taxon>Eukaryota</taxon>
        <taxon>Metazoa</taxon>
        <taxon>Ecdysozoa</taxon>
        <taxon>Arthropoda</taxon>
        <taxon>Hexapoda</taxon>
        <taxon>Insecta</taxon>
        <taxon>Pterygota</taxon>
        <taxon>Neoptera</taxon>
        <taxon>Endopterygota</taxon>
        <taxon>Hymenoptera</taxon>
        <taxon>Apocrita</taxon>
        <taxon>Aculeata</taxon>
        <taxon>Formicoidea</taxon>
        <taxon>Formicidae</taxon>
        <taxon>Myrmicinae</taxon>
        <taxon>Pogonomyrmex</taxon>
    </lineage>
</organism>
<keyword evidence="2" id="KW-1185">Reference proteome</keyword>
<gene>
    <name evidence="3" type="primary">LOC105423543</name>
</gene>